<evidence type="ECO:0000313" key="2">
    <source>
        <dbReference type="Proteomes" id="UP000001631"/>
    </source>
</evidence>
<dbReference type="STRING" id="447093.C0NJH3"/>
<dbReference type="HOGENOM" id="CLU_1053638_0_0_1"/>
<dbReference type="GeneID" id="69036319"/>
<name>C0NJH3_AJECG</name>
<dbReference type="Proteomes" id="UP000001631">
    <property type="component" value="Unassembled WGS sequence"/>
</dbReference>
<sequence length="256" mass="27871">MGESNGEAADVRVLAAVTRSMARKVENSGVVEQNSLKKTNAHATARLTDIEFIGEKGGAPGKLDEALHSENKVLLEEIHSLCGGLNGRSNLLPPTGSWATIVTGPWTQDPEAPGRQPKDDLTCVRISSRPTAEDNNDKDGGFARYLTTEAANNHIRSIFLSIQRHPAQSSTELGNDTKLVKPRFGIVVHRTPTEEFNPEDEKQQGISKIMEDNDLSARGCRIEDITWLKQKNLGTNHWASMAPSGSGAILKKQRNG</sequence>
<dbReference type="RefSeq" id="XP_045288495.1">
    <property type="nucleotide sequence ID" value="XM_045430352.1"/>
</dbReference>
<evidence type="ECO:0000313" key="1">
    <source>
        <dbReference type="EMBL" id="EEH08014.1"/>
    </source>
</evidence>
<dbReference type="EMBL" id="GG663366">
    <property type="protein sequence ID" value="EEH08014.1"/>
    <property type="molecule type" value="Genomic_DNA"/>
</dbReference>
<accession>C0NJH3</accession>
<gene>
    <name evidence="1" type="ORF">HCBG_03303</name>
</gene>
<dbReference type="AlphaFoldDB" id="C0NJH3"/>
<reference evidence="1" key="1">
    <citation type="submission" date="2009-02" db="EMBL/GenBank/DDBJ databases">
        <title>The Genome Sequence of Ajellomyces capsulatus strain G186AR.</title>
        <authorList>
            <consortium name="The Broad Institute Genome Sequencing Platform"/>
            <person name="Champion M."/>
            <person name="Cuomo C."/>
            <person name="Ma L.-J."/>
            <person name="Henn M.R."/>
            <person name="Sil A."/>
            <person name="Goldman B."/>
            <person name="Young S.K."/>
            <person name="Kodira C.D."/>
            <person name="Zeng Q."/>
            <person name="Koehrsen M."/>
            <person name="Alvarado L."/>
            <person name="Berlin A."/>
            <person name="Borenstein D."/>
            <person name="Chen Z."/>
            <person name="Engels R."/>
            <person name="Freedman E."/>
            <person name="Gellesch M."/>
            <person name="Goldberg J."/>
            <person name="Griggs A."/>
            <person name="Gujja S."/>
            <person name="Heiman D."/>
            <person name="Hepburn T."/>
            <person name="Howarth C."/>
            <person name="Jen D."/>
            <person name="Larson L."/>
            <person name="Lewis B."/>
            <person name="Mehta T."/>
            <person name="Park D."/>
            <person name="Pearson M."/>
            <person name="Roberts A."/>
            <person name="Saif S."/>
            <person name="Shea T."/>
            <person name="Shenoy N."/>
            <person name="Sisk P."/>
            <person name="Stolte C."/>
            <person name="Sykes S."/>
            <person name="Walk T."/>
            <person name="White J."/>
            <person name="Yandava C."/>
            <person name="Klein B."/>
            <person name="McEwen J.G."/>
            <person name="Puccia R."/>
            <person name="Goldman G.H."/>
            <person name="Felipe M.S."/>
            <person name="Nino-Vega G."/>
            <person name="San-Blas G."/>
            <person name="Taylor J."/>
            <person name="Mendoza L."/>
            <person name="Galagan J."/>
            <person name="Nusbaum C."/>
            <person name="Birren B."/>
        </authorList>
    </citation>
    <scope>NUCLEOTIDE SEQUENCE</scope>
    <source>
        <strain evidence="1">G186AR</strain>
    </source>
</reference>
<organism evidence="1 2">
    <name type="scientific">Ajellomyces capsulatus (strain G186AR / H82 / ATCC MYA-2454 / RMSCC 2432)</name>
    <name type="common">Darling's disease fungus</name>
    <name type="synonym">Histoplasma capsulatum</name>
    <dbReference type="NCBI Taxonomy" id="447093"/>
    <lineage>
        <taxon>Eukaryota</taxon>
        <taxon>Fungi</taxon>
        <taxon>Dikarya</taxon>
        <taxon>Ascomycota</taxon>
        <taxon>Pezizomycotina</taxon>
        <taxon>Eurotiomycetes</taxon>
        <taxon>Eurotiomycetidae</taxon>
        <taxon>Onygenales</taxon>
        <taxon>Ajellomycetaceae</taxon>
        <taxon>Histoplasma</taxon>
    </lineage>
</organism>
<keyword evidence="2" id="KW-1185">Reference proteome</keyword>
<protein>
    <submittedName>
        <fullName evidence="1">Uncharacterized protein</fullName>
    </submittedName>
</protein>
<dbReference type="InParanoid" id="C0NJH3"/>
<proteinExistence type="predicted"/>